<organism evidence="1 2">
    <name type="scientific">Cryptolaemus montrouzieri</name>
    <dbReference type="NCBI Taxonomy" id="559131"/>
    <lineage>
        <taxon>Eukaryota</taxon>
        <taxon>Metazoa</taxon>
        <taxon>Ecdysozoa</taxon>
        <taxon>Arthropoda</taxon>
        <taxon>Hexapoda</taxon>
        <taxon>Insecta</taxon>
        <taxon>Pterygota</taxon>
        <taxon>Neoptera</taxon>
        <taxon>Endopterygota</taxon>
        <taxon>Coleoptera</taxon>
        <taxon>Polyphaga</taxon>
        <taxon>Cucujiformia</taxon>
        <taxon>Coccinelloidea</taxon>
        <taxon>Coccinellidae</taxon>
        <taxon>Scymninae</taxon>
        <taxon>Scymnini</taxon>
        <taxon>Cryptolaemus</taxon>
    </lineage>
</organism>
<dbReference type="EMBL" id="JABFTP020000185">
    <property type="protein sequence ID" value="KAL3289102.1"/>
    <property type="molecule type" value="Genomic_DNA"/>
</dbReference>
<accession>A0ABD2PDQ8</accession>
<reference evidence="1 2" key="1">
    <citation type="journal article" date="2021" name="BMC Biol.">
        <title>Horizontally acquired antibacterial genes associated with adaptive radiation of ladybird beetles.</title>
        <authorList>
            <person name="Li H.S."/>
            <person name="Tang X.F."/>
            <person name="Huang Y.H."/>
            <person name="Xu Z.Y."/>
            <person name="Chen M.L."/>
            <person name="Du X.Y."/>
            <person name="Qiu B.Y."/>
            <person name="Chen P.T."/>
            <person name="Zhang W."/>
            <person name="Slipinski A."/>
            <person name="Escalona H.E."/>
            <person name="Waterhouse R.M."/>
            <person name="Zwick A."/>
            <person name="Pang H."/>
        </authorList>
    </citation>
    <scope>NUCLEOTIDE SEQUENCE [LARGE SCALE GENOMIC DNA]</scope>
    <source>
        <strain evidence="1">SYSU2018</strain>
    </source>
</reference>
<dbReference type="Proteomes" id="UP001516400">
    <property type="component" value="Unassembled WGS sequence"/>
</dbReference>
<evidence type="ECO:0000313" key="2">
    <source>
        <dbReference type="Proteomes" id="UP001516400"/>
    </source>
</evidence>
<sequence length="111" mass="12796">MQKKSAVQHTTETSQVKIINEQSDFVALGNELKTLNSLIDVENNGRPSTIDLIINKNVRNINQPISQAELNSDHNPIFFTINNFPKENIQRKIVSYKNTDWARYRNILSQK</sequence>
<evidence type="ECO:0008006" key="3">
    <source>
        <dbReference type="Google" id="ProtNLM"/>
    </source>
</evidence>
<evidence type="ECO:0000313" key="1">
    <source>
        <dbReference type="EMBL" id="KAL3289102.1"/>
    </source>
</evidence>
<dbReference type="AlphaFoldDB" id="A0ABD2PDQ8"/>
<keyword evidence="2" id="KW-1185">Reference proteome</keyword>
<gene>
    <name evidence="1" type="ORF">HHI36_003543</name>
</gene>
<name>A0ABD2PDQ8_9CUCU</name>
<proteinExistence type="predicted"/>
<comment type="caution">
    <text evidence="1">The sequence shown here is derived from an EMBL/GenBank/DDBJ whole genome shotgun (WGS) entry which is preliminary data.</text>
</comment>
<protein>
    <recommendedName>
        <fullName evidence="3">Endonuclease/exonuclease/phosphatase domain-containing protein</fullName>
    </recommendedName>
</protein>